<organism evidence="2 3">
    <name type="scientific">Actinocorallia longicatena</name>
    <dbReference type="NCBI Taxonomy" id="111803"/>
    <lineage>
        <taxon>Bacteria</taxon>
        <taxon>Bacillati</taxon>
        <taxon>Actinomycetota</taxon>
        <taxon>Actinomycetes</taxon>
        <taxon>Streptosporangiales</taxon>
        <taxon>Thermomonosporaceae</taxon>
        <taxon>Actinocorallia</taxon>
    </lineage>
</organism>
<proteinExistence type="inferred from homology"/>
<dbReference type="Gene3D" id="1.10.630.10">
    <property type="entry name" value="Cytochrome P450"/>
    <property type="match status" value="1"/>
</dbReference>
<keyword evidence="3" id="KW-1185">Reference proteome</keyword>
<dbReference type="PANTHER" id="PTHR46696:SF4">
    <property type="entry name" value="BIOTIN BIOSYNTHESIS CYTOCHROME P450"/>
    <property type="match status" value="1"/>
</dbReference>
<comment type="caution">
    <text evidence="2">The sequence shown here is derived from an EMBL/GenBank/DDBJ whole genome shotgun (WGS) entry which is preliminary data.</text>
</comment>
<dbReference type="PANTHER" id="PTHR46696">
    <property type="entry name" value="P450, PUTATIVE (EUROFUNG)-RELATED"/>
    <property type="match status" value="1"/>
</dbReference>
<protein>
    <submittedName>
        <fullName evidence="2">Methyl-branched lipid omega-hydroxylase Cyp124</fullName>
    </submittedName>
</protein>
<dbReference type="Proteomes" id="UP001501237">
    <property type="component" value="Unassembled WGS sequence"/>
</dbReference>
<comment type="similarity">
    <text evidence="1">Belongs to the cytochrome P450 family.</text>
</comment>
<dbReference type="InterPro" id="IPR001128">
    <property type="entry name" value="Cyt_P450"/>
</dbReference>
<gene>
    <name evidence="2" type="primary">cyp124_2</name>
    <name evidence="2" type="ORF">GCM10010468_52190</name>
</gene>
<sequence length="437" mass="48934">MTAPALPPELQDFSLTEMTFWTRPDAFRMKAFAAMRALDSAPFVPLQKIPMVRSKPGFYVLAKHADVLEASRNAEVFSSEPTSNSLMEMPPWAARFFGSMINMDDPRHARIRRVVSRGFSPRMLERIDQDLGVRAARIVDELIAEGPSDFVAQVAARLPVEVICHLMGIPEEHHAMILDRTNVILGYTDPEYNGMKGDPRGLTEPPRLKDVTVTSVQLVRAGHDLFRLVRRLGRDRRGGTGDDLITRLVNPNADGESLTMQEVGSFFILLVVAGNETTRNAIAHALRLLTDFPEQRELLLADFDARIAPAVEEIIRYATPVIHFRRNVTRDHDLNGTKLKKGDIVALLYTSANRDETVFPDAETFDITRSPNPHVGFGGPGPHYCLGVHLARREITVMLRELLTRLPDVRATGDHDRLASFFINGIKRMPFTFTPPG</sequence>
<dbReference type="CDD" id="cd11033">
    <property type="entry name" value="CYP142-like"/>
    <property type="match status" value="1"/>
</dbReference>
<accession>A0ABP6QIQ8</accession>
<evidence type="ECO:0000256" key="1">
    <source>
        <dbReference type="ARBA" id="ARBA00010617"/>
    </source>
</evidence>
<dbReference type="PRINTS" id="PR00359">
    <property type="entry name" value="BP450"/>
</dbReference>
<dbReference type="Pfam" id="PF00067">
    <property type="entry name" value="p450"/>
    <property type="match status" value="1"/>
</dbReference>
<dbReference type="EMBL" id="BAAAUV010000014">
    <property type="protein sequence ID" value="GAA3224856.1"/>
    <property type="molecule type" value="Genomic_DNA"/>
</dbReference>
<dbReference type="RefSeq" id="WP_344833119.1">
    <property type="nucleotide sequence ID" value="NZ_BAAAUV010000014.1"/>
</dbReference>
<dbReference type="InterPro" id="IPR036396">
    <property type="entry name" value="Cyt_P450_sf"/>
</dbReference>
<reference evidence="3" key="1">
    <citation type="journal article" date="2019" name="Int. J. Syst. Evol. Microbiol.">
        <title>The Global Catalogue of Microorganisms (GCM) 10K type strain sequencing project: providing services to taxonomists for standard genome sequencing and annotation.</title>
        <authorList>
            <consortium name="The Broad Institute Genomics Platform"/>
            <consortium name="The Broad Institute Genome Sequencing Center for Infectious Disease"/>
            <person name="Wu L."/>
            <person name="Ma J."/>
        </authorList>
    </citation>
    <scope>NUCLEOTIDE SEQUENCE [LARGE SCALE GENOMIC DNA]</scope>
    <source>
        <strain evidence="3">JCM 9377</strain>
    </source>
</reference>
<name>A0ABP6QIQ8_9ACTN</name>
<evidence type="ECO:0000313" key="2">
    <source>
        <dbReference type="EMBL" id="GAA3224856.1"/>
    </source>
</evidence>
<dbReference type="InterPro" id="IPR002397">
    <property type="entry name" value="Cyt_P450_B"/>
</dbReference>
<evidence type="ECO:0000313" key="3">
    <source>
        <dbReference type="Proteomes" id="UP001501237"/>
    </source>
</evidence>
<dbReference type="SUPFAM" id="SSF48264">
    <property type="entry name" value="Cytochrome P450"/>
    <property type="match status" value="1"/>
</dbReference>